<evidence type="ECO:0000313" key="2">
    <source>
        <dbReference type="EMBL" id="EAS00365.1"/>
    </source>
</evidence>
<dbReference type="KEGG" id="tet:TTHERM_00219380"/>
<feature type="compositionally biased region" description="Low complexity" evidence="1">
    <location>
        <begin position="162"/>
        <end position="183"/>
    </location>
</feature>
<accession>I7LVY9</accession>
<dbReference type="InParanoid" id="I7LVY9"/>
<feature type="region of interest" description="Disordered" evidence="1">
    <location>
        <begin position="311"/>
        <end position="349"/>
    </location>
</feature>
<feature type="region of interest" description="Disordered" evidence="1">
    <location>
        <begin position="1"/>
        <end position="34"/>
    </location>
</feature>
<feature type="compositionally biased region" description="Low complexity" evidence="1">
    <location>
        <begin position="456"/>
        <end position="469"/>
    </location>
</feature>
<feature type="compositionally biased region" description="Polar residues" evidence="1">
    <location>
        <begin position="555"/>
        <end position="586"/>
    </location>
</feature>
<protein>
    <submittedName>
        <fullName evidence="2">Uncharacterized protein</fullName>
    </submittedName>
</protein>
<feature type="compositionally biased region" description="Polar residues" evidence="1">
    <location>
        <begin position="334"/>
        <end position="349"/>
    </location>
</feature>
<evidence type="ECO:0000313" key="3">
    <source>
        <dbReference type="Proteomes" id="UP000009168"/>
    </source>
</evidence>
<sequence>MSSNINRPKSLAGNKFKPPTPLIQNKNVKKRDSFRVQQENNYDNDINDNNQRNSIRLKSHKGNIAQNNNGQLTGYYNGQIQTNNDGLLYFGGNIGGQNSSKSNKRFFTSNVLNSQNSKEYNDQITDEFNDNNIVQKNLQLQLDEINNEACNNVPKLIKQNLNSKNNSAQSTSQSSSTTPISTNGFQQSDNKKSKLNGAQQAGQSKSSKKGEKYISIKDTIAAYKEVEQKLIMKSNDINGRPPLLISTNNQIGISSITPQSITSNQAQNQQLQQNLINSIKQVYSEERLNIIGSSCQQQNIDKKGIPFGVNLNQRPGLNSAANSSSSTTHKNNNPLLNKENSTTGSSFQNSNQATNTIYNYLVNPSAALPPSKINSINVFRIKKQQSSTRSSYNQQTPQQNNYYQLDGNNNFYIQQIFNSQKSKQQNFLNQESDEEQSNEKNNTSFNCYDSNNPKSTTQNQNQLKQKYQLAPQSQITADEFNYQDSSQLDKNSSKLIGSNRYIQNNRQILSAQRPPKGQNKSAAATNQNSTNNTSSMQLNENKKIRFSHAKRNSEKFTGNTINTQSNWSPEASICQQDDASSDEIQLSSKSNRSQSSQSKPNNFSSVDKNEKGNLQSENSQSNSYSKNTDTNQSLQKSSLLLKIQKQNEHCSQILSTINTAEIKPLYWKSQVIDDIANTDYERNILILKAENLLFGGFTSESYWEKKDNQGQINGNGIFGGMINFNGNSSNNIRSTYLNNGNSGYQGDIYSNKLNEIKRILRTLSKHYLIFLLFNSCSKKVRDLVSFMIKQSFSFDGAYYTYNPQSYSIYSNKCVNLQQIIIDYKLQSKVNKIIIFDAVPSNFQANLNQSQFQRNNFRTPAYSTHKKRNLSYQPMRSKSGVINTESEPYLAKDQFQIEQSIEKDDIIKSAQNQNCFKLKKELHFQLLQEFIPKFEEKIIGKAKVVLFKQRINPNLLQANQKKVLEVALSFVDPRISSFSNNLYFLNLDVQDVTAQAYEEGLLNHRKRNFLKEINKVKQQNKNTKEVIELDSDKVAENFRNRLIEYMKSTNKQIHNLYYLVGDLVVRNRNIFQKYYTDPFHCKKKNVDNLLQLDMLRYKPFPKLSKQMYFRGKQAQDYQNLMKQLPQKNPYDILFFPEENINNPYQQKPLENSQIITSQKDQNIETISLDVKQSQNNQIKEINEINIKKKCTAISYNLPFSIYLCMEVQI</sequence>
<feature type="compositionally biased region" description="Polar residues" evidence="1">
    <location>
        <begin position="439"/>
        <end position="455"/>
    </location>
</feature>
<dbReference type="HOGENOM" id="CLU_270083_0_0_1"/>
<proteinExistence type="predicted"/>
<feature type="compositionally biased region" description="Polar residues" evidence="1">
    <location>
        <begin position="600"/>
        <end position="630"/>
    </location>
</feature>
<organism evidence="2 3">
    <name type="scientific">Tetrahymena thermophila (strain SB210)</name>
    <dbReference type="NCBI Taxonomy" id="312017"/>
    <lineage>
        <taxon>Eukaryota</taxon>
        <taxon>Sar</taxon>
        <taxon>Alveolata</taxon>
        <taxon>Ciliophora</taxon>
        <taxon>Intramacronucleata</taxon>
        <taxon>Oligohymenophorea</taxon>
        <taxon>Hymenostomatida</taxon>
        <taxon>Tetrahymenina</taxon>
        <taxon>Tetrahymenidae</taxon>
        <taxon>Tetrahymena</taxon>
    </lineage>
</organism>
<feature type="region of interest" description="Disordered" evidence="1">
    <location>
        <begin position="162"/>
        <end position="210"/>
    </location>
</feature>
<feature type="compositionally biased region" description="Polar residues" evidence="1">
    <location>
        <begin position="196"/>
        <end position="205"/>
    </location>
</feature>
<name>I7LVY9_TETTS</name>
<feature type="compositionally biased region" description="Low complexity" evidence="1">
    <location>
        <begin position="587"/>
        <end position="599"/>
    </location>
</feature>
<dbReference type="Proteomes" id="UP000009168">
    <property type="component" value="Unassembled WGS sequence"/>
</dbReference>
<feature type="compositionally biased region" description="Low complexity" evidence="1">
    <location>
        <begin position="318"/>
        <end position="333"/>
    </location>
</feature>
<dbReference type="GeneID" id="7839454"/>
<feature type="compositionally biased region" description="Low complexity" evidence="1">
    <location>
        <begin position="521"/>
        <end position="535"/>
    </location>
</feature>
<dbReference type="RefSeq" id="XP_001020610.1">
    <property type="nucleotide sequence ID" value="XM_001020610.2"/>
</dbReference>
<keyword evidence="3" id="KW-1185">Reference proteome</keyword>
<feature type="region of interest" description="Disordered" evidence="1">
    <location>
        <begin position="510"/>
        <end position="630"/>
    </location>
</feature>
<gene>
    <name evidence="2" type="ORF">TTHERM_00219380</name>
</gene>
<evidence type="ECO:0000256" key="1">
    <source>
        <dbReference type="SAM" id="MobiDB-lite"/>
    </source>
</evidence>
<reference evidence="3" key="1">
    <citation type="journal article" date="2006" name="PLoS Biol.">
        <title>Macronuclear genome sequence of the ciliate Tetrahymena thermophila, a model eukaryote.</title>
        <authorList>
            <person name="Eisen J.A."/>
            <person name="Coyne R.S."/>
            <person name="Wu M."/>
            <person name="Wu D."/>
            <person name="Thiagarajan M."/>
            <person name="Wortman J.R."/>
            <person name="Badger J.H."/>
            <person name="Ren Q."/>
            <person name="Amedeo P."/>
            <person name="Jones K.M."/>
            <person name="Tallon L.J."/>
            <person name="Delcher A.L."/>
            <person name="Salzberg S.L."/>
            <person name="Silva J.C."/>
            <person name="Haas B.J."/>
            <person name="Majoros W.H."/>
            <person name="Farzad M."/>
            <person name="Carlton J.M."/>
            <person name="Smith R.K. Jr."/>
            <person name="Garg J."/>
            <person name="Pearlman R.E."/>
            <person name="Karrer K.M."/>
            <person name="Sun L."/>
            <person name="Manning G."/>
            <person name="Elde N.C."/>
            <person name="Turkewitz A.P."/>
            <person name="Asai D.J."/>
            <person name="Wilkes D.E."/>
            <person name="Wang Y."/>
            <person name="Cai H."/>
            <person name="Collins K."/>
            <person name="Stewart B.A."/>
            <person name="Lee S.R."/>
            <person name="Wilamowska K."/>
            <person name="Weinberg Z."/>
            <person name="Ruzzo W.L."/>
            <person name="Wloga D."/>
            <person name="Gaertig J."/>
            <person name="Frankel J."/>
            <person name="Tsao C.-C."/>
            <person name="Gorovsky M.A."/>
            <person name="Keeling P.J."/>
            <person name="Waller R.F."/>
            <person name="Patron N.J."/>
            <person name="Cherry J.M."/>
            <person name="Stover N.A."/>
            <person name="Krieger C.J."/>
            <person name="del Toro C."/>
            <person name="Ryder H.F."/>
            <person name="Williamson S.C."/>
            <person name="Barbeau R.A."/>
            <person name="Hamilton E.P."/>
            <person name="Orias E."/>
        </authorList>
    </citation>
    <scope>NUCLEOTIDE SEQUENCE [LARGE SCALE GENOMIC DNA]</scope>
    <source>
        <strain evidence="3">SB210</strain>
    </source>
</reference>
<dbReference type="AlphaFoldDB" id="I7LVY9"/>
<dbReference type="EMBL" id="GG662621">
    <property type="protein sequence ID" value="EAS00365.1"/>
    <property type="molecule type" value="Genomic_DNA"/>
</dbReference>
<feature type="region of interest" description="Disordered" evidence="1">
    <location>
        <begin position="423"/>
        <end position="469"/>
    </location>
</feature>